<accession>A0ABR8RNK0</accession>
<evidence type="ECO:0000313" key="5">
    <source>
        <dbReference type="EMBL" id="MBD7949042.1"/>
    </source>
</evidence>
<keyword evidence="3" id="KW-0560">Oxidoreductase</keyword>
<dbReference type="PROSITE" id="PS00798">
    <property type="entry name" value="ALDOKETO_REDUCTASE_1"/>
    <property type="match status" value="1"/>
</dbReference>
<dbReference type="PRINTS" id="PR00069">
    <property type="entry name" value="ALDKETRDTASE"/>
</dbReference>
<reference evidence="5 6" key="1">
    <citation type="submission" date="2020-08" db="EMBL/GenBank/DDBJ databases">
        <title>A Genomic Blueprint of the Chicken Gut Microbiome.</title>
        <authorList>
            <person name="Gilroy R."/>
            <person name="Ravi A."/>
            <person name="Getino M."/>
            <person name="Pursley I."/>
            <person name="Horton D.L."/>
            <person name="Alikhan N.-F."/>
            <person name="Baker D."/>
            <person name="Gharbi K."/>
            <person name="Hall N."/>
            <person name="Watson M."/>
            <person name="Adriaenssens E.M."/>
            <person name="Foster-Nyarko E."/>
            <person name="Jarju S."/>
            <person name="Secka A."/>
            <person name="Antonio M."/>
            <person name="Oren A."/>
            <person name="Chaudhuri R."/>
            <person name="La Ragione R.M."/>
            <person name="Hildebrand F."/>
            <person name="Pallen M.J."/>
        </authorList>
    </citation>
    <scope>NUCLEOTIDE SEQUENCE [LARGE SCALE GENOMIC DNA]</scope>
    <source>
        <strain evidence="5 6">Sa4CUA1</strain>
    </source>
</reference>
<dbReference type="CDD" id="cd19132">
    <property type="entry name" value="AKR_AKR5D1_E1"/>
    <property type="match status" value="1"/>
</dbReference>
<feature type="domain" description="NADP-dependent oxidoreductase" evidence="4">
    <location>
        <begin position="17"/>
        <end position="261"/>
    </location>
</feature>
<dbReference type="InterPro" id="IPR020471">
    <property type="entry name" value="AKR"/>
</dbReference>
<comment type="caution">
    <text evidence="5">The sequence shown here is derived from an EMBL/GenBank/DDBJ whole genome shotgun (WGS) entry which is preliminary data.</text>
</comment>
<name>A0ABR8RNK0_9CELL</name>
<keyword evidence="2" id="KW-0521">NADP</keyword>
<dbReference type="Gene3D" id="3.20.20.100">
    <property type="entry name" value="NADP-dependent oxidoreductase domain"/>
    <property type="match status" value="1"/>
</dbReference>
<dbReference type="SUPFAM" id="SSF51430">
    <property type="entry name" value="NAD(P)-linked oxidoreductase"/>
    <property type="match status" value="1"/>
</dbReference>
<protein>
    <submittedName>
        <fullName evidence="5">Aldo/keto reductase</fullName>
    </submittedName>
</protein>
<dbReference type="RefSeq" id="WP_191794310.1">
    <property type="nucleotide sequence ID" value="NZ_JACSQQ010000002.1"/>
</dbReference>
<dbReference type="PIRSF" id="PIRSF000097">
    <property type="entry name" value="AKR"/>
    <property type="match status" value="1"/>
</dbReference>
<dbReference type="InterPro" id="IPR018170">
    <property type="entry name" value="Aldo/ket_reductase_CS"/>
</dbReference>
<dbReference type="InterPro" id="IPR023210">
    <property type="entry name" value="NADP_OxRdtase_dom"/>
</dbReference>
<dbReference type="Proteomes" id="UP000641803">
    <property type="component" value="Unassembled WGS sequence"/>
</dbReference>
<comment type="similarity">
    <text evidence="1">Belongs to the aldo/keto reductase family.</text>
</comment>
<proteinExistence type="inferred from homology"/>
<dbReference type="InterPro" id="IPR036812">
    <property type="entry name" value="NAD(P)_OxRdtase_dom_sf"/>
</dbReference>
<organism evidence="5 6">
    <name type="scientific">Oerskovia rustica</name>
    <dbReference type="NCBI Taxonomy" id="2762237"/>
    <lineage>
        <taxon>Bacteria</taxon>
        <taxon>Bacillati</taxon>
        <taxon>Actinomycetota</taxon>
        <taxon>Actinomycetes</taxon>
        <taxon>Micrococcales</taxon>
        <taxon>Cellulomonadaceae</taxon>
        <taxon>Oerskovia</taxon>
    </lineage>
</organism>
<evidence type="ECO:0000256" key="2">
    <source>
        <dbReference type="ARBA" id="ARBA00022857"/>
    </source>
</evidence>
<evidence type="ECO:0000259" key="4">
    <source>
        <dbReference type="Pfam" id="PF00248"/>
    </source>
</evidence>
<dbReference type="Pfam" id="PF00248">
    <property type="entry name" value="Aldo_ket_red"/>
    <property type="match status" value="1"/>
</dbReference>
<dbReference type="PROSITE" id="PS00062">
    <property type="entry name" value="ALDOKETO_REDUCTASE_2"/>
    <property type="match status" value="1"/>
</dbReference>
<evidence type="ECO:0000313" key="6">
    <source>
        <dbReference type="Proteomes" id="UP000641803"/>
    </source>
</evidence>
<dbReference type="PROSITE" id="PS00063">
    <property type="entry name" value="ALDOKETO_REDUCTASE_3"/>
    <property type="match status" value="1"/>
</dbReference>
<gene>
    <name evidence="5" type="ORF">H9652_01300</name>
</gene>
<keyword evidence="6" id="KW-1185">Reference proteome</keyword>
<evidence type="ECO:0000256" key="3">
    <source>
        <dbReference type="ARBA" id="ARBA00023002"/>
    </source>
</evidence>
<dbReference type="PANTHER" id="PTHR43827:SF3">
    <property type="entry name" value="NADP-DEPENDENT OXIDOREDUCTASE DOMAIN-CONTAINING PROTEIN"/>
    <property type="match status" value="1"/>
</dbReference>
<evidence type="ECO:0000256" key="1">
    <source>
        <dbReference type="ARBA" id="ARBA00007905"/>
    </source>
</evidence>
<dbReference type="EMBL" id="JACSQQ010000002">
    <property type="protein sequence ID" value="MBD7949042.1"/>
    <property type="molecule type" value="Genomic_DNA"/>
</dbReference>
<dbReference type="PANTHER" id="PTHR43827">
    <property type="entry name" value="2,5-DIKETO-D-GLUCONIC ACID REDUCTASE"/>
    <property type="match status" value="1"/>
</dbReference>
<sequence length="276" mass="30427">MTIPTTLLSSGHEMPLLGLGTWPLDDHASAQAVAGAIGRGYRLIDTASRYENEIGVGQGIAASGVDRAELFVTTKLRGDDQGYDATRDALRGSLDRLGLDYVDLYLVHWPLPRLDRYVESYRAMIDLAAEGLIRSVGVSNFREHHLDRLIAETSHVPAVNQIQLSPALARTGLRRFLTERGITVEGWSPLGHEEGVLDEPVIQEIAAAHGRTVGQVVLRWHVQQGIVTIPKSASPERQRANAEIFDFELTDDDMTQIASLDRGEDAARDSDEHEEF</sequence>